<dbReference type="EMBL" id="DXBY01000180">
    <property type="protein sequence ID" value="HIZ36236.1"/>
    <property type="molecule type" value="Genomic_DNA"/>
</dbReference>
<name>A0A9D2EFM7_9MICO</name>
<dbReference type="GO" id="GO:0005829">
    <property type="term" value="C:cytosol"/>
    <property type="evidence" value="ECO:0007669"/>
    <property type="project" value="TreeGrafter"/>
</dbReference>
<comment type="similarity">
    <text evidence="3">Belongs to the SmpB family.</text>
</comment>
<dbReference type="GO" id="GO:0003723">
    <property type="term" value="F:RNA binding"/>
    <property type="evidence" value="ECO:0007669"/>
    <property type="project" value="UniProtKB-UniRule"/>
</dbReference>
<dbReference type="GO" id="GO:0070930">
    <property type="term" value="P:trans-translation-dependent protein tagging"/>
    <property type="evidence" value="ECO:0007669"/>
    <property type="project" value="TreeGrafter"/>
</dbReference>
<dbReference type="NCBIfam" id="NF003843">
    <property type="entry name" value="PRK05422.1"/>
    <property type="match status" value="1"/>
</dbReference>
<organism evidence="5 6">
    <name type="scientific">Candidatus Ruania gallistercoris</name>
    <dbReference type="NCBI Taxonomy" id="2838746"/>
    <lineage>
        <taxon>Bacteria</taxon>
        <taxon>Bacillati</taxon>
        <taxon>Actinomycetota</taxon>
        <taxon>Actinomycetes</taxon>
        <taxon>Micrococcales</taxon>
        <taxon>Ruaniaceae</taxon>
        <taxon>Ruania</taxon>
    </lineage>
</organism>
<comment type="function">
    <text evidence="3">Required for rescue of stalled ribosomes mediated by trans-translation. Binds to transfer-messenger RNA (tmRNA), required for stable association of tmRNA with ribosomes. tmRNA and SmpB together mimic tRNA shape, replacing the anticodon stem-loop with SmpB. tmRNA is encoded by the ssrA gene; the 2 termini fold to resemble tRNA(Ala) and it encodes a 'tag peptide', a short internal open reading frame. During trans-translation Ala-aminoacylated tmRNA acts like a tRNA, entering the A-site of stalled ribosomes, displacing the stalled mRNA. The ribosome then switches to translate the ORF on the tmRNA; the nascent peptide is terminated with the 'tag peptide' encoded by the tmRNA and targeted for degradation. The ribosome is freed to recommence translation, which seems to be the essential function of trans-translation.</text>
</comment>
<evidence type="ECO:0000256" key="1">
    <source>
        <dbReference type="ARBA" id="ARBA00022490"/>
    </source>
</evidence>
<dbReference type="Pfam" id="PF01668">
    <property type="entry name" value="SmpB"/>
    <property type="match status" value="1"/>
</dbReference>
<dbReference type="PANTHER" id="PTHR30308">
    <property type="entry name" value="TMRNA-BINDING COMPONENT OF TRANS-TRANSLATION TAGGING COMPLEX"/>
    <property type="match status" value="1"/>
</dbReference>
<protein>
    <recommendedName>
        <fullName evidence="3">SsrA-binding protein</fullName>
    </recommendedName>
    <alternativeName>
        <fullName evidence="3">Small protein B</fullName>
    </alternativeName>
</protein>
<dbReference type="PROSITE" id="PS01317">
    <property type="entry name" value="SSRP"/>
    <property type="match status" value="1"/>
</dbReference>
<dbReference type="NCBIfam" id="TIGR00086">
    <property type="entry name" value="smpB"/>
    <property type="match status" value="1"/>
</dbReference>
<evidence type="ECO:0000256" key="2">
    <source>
        <dbReference type="ARBA" id="ARBA00022884"/>
    </source>
</evidence>
<comment type="subcellular location">
    <subcellularLocation>
        <location evidence="3">Cytoplasm</location>
    </subcellularLocation>
    <text evidence="3">The tmRNA-SmpB complex associates with stalled 70S ribosomes.</text>
</comment>
<dbReference type="InterPro" id="IPR000037">
    <property type="entry name" value="SsrA-bd_prot"/>
</dbReference>
<evidence type="ECO:0000256" key="4">
    <source>
        <dbReference type="SAM" id="MobiDB-lite"/>
    </source>
</evidence>
<evidence type="ECO:0000313" key="6">
    <source>
        <dbReference type="Proteomes" id="UP000824037"/>
    </source>
</evidence>
<keyword evidence="1 3" id="KW-0963">Cytoplasm</keyword>
<dbReference type="GO" id="GO:0070929">
    <property type="term" value="P:trans-translation"/>
    <property type="evidence" value="ECO:0007669"/>
    <property type="project" value="UniProtKB-UniRule"/>
</dbReference>
<reference evidence="5" key="1">
    <citation type="journal article" date="2021" name="PeerJ">
        <title>Extensive microbial diversity within the chicken gut microbiome revealed by metagenomics and culture.</title>
        <authorList>
            <person name="Gilroy R."/>
            <person name="Ravi A."/>
            <person name="Getino M."/>
            <person name="Pursley I."/>
            <person name="Horton D.L."/>
            <person name="Alikhan N.F."/>
            <person name="Baker D."/>
            <person name="Gharbi K."/>
            <person name="Hall N."/>
            <person name="Watson M."/>
            <person name="Adriaenssens E.M."/>
            <person name="Foster-Nyarko E."/>
            <person name="Jarju S."/>
            <person name="Secka A."/>
            <person name="Antonio M."/>
            <person name="Oren A."/>
            <person name="Chaudhuri R.R."/>
            <person name="La Ragione R."/>
            <person name="Hildebrand F."/>
            <person name="Pallen M.J."/>
        </authorList>
    </citation>
    <scope>NUCLEOTIDE SEQUENCE</scope>
    <source>
        <strain evidence="5">ChiGjej4B4-7305</strain>
    </source>
</reference>
<dbReference type="Gene3D" id="2.40.280.10">
    <property type="match status" value="1"/>
</dbReference>
<keyword evidence="2 3" id="KW-0694">RNA-binding</keyword>
<dbReference type="PANTHER" id="PTHR30308:SF2">
    <property type="entry name" value="SSRA-BINDING PROTEIN"/>
    <property type="match status" value="1"/>
</dbReference>
<dbReference type="HAMAP" id="MF_00023">
    <property type="entry name" value="SmpB"/>
    <property type="match status" value="1"/>
</dbReference>
<dbReference type="InterPro" id="IPR020081">
    <property type="entry name" value="SsrA-bd_prot_CS"/>
</dbReference>
<proteinExistence type="inferred from homology"/>
<dbReference type="AlphaFoldDB" id="A0A9D2EFM7"/>
<comment type="caution">
    <text evidence="5">The sequence shown here is derived from an EMBL/GenBank/DDBJ whole genome shotgun (WGS) entry which is preliminary data.</text>
</comment>
<dbReference type="SUPFAM" id="SSF74982">
    <property type="entry name" value="Small protein B (SmpB)"/>
    <property type="match status" value="1"/>
</dbReference>
<evidence type="ECO:0000313" key="5">
    <source>
        <dbReference type="EMBL" id="HIZ36236.1"/>
    </source>
</evidence>
<dbReference type="CDD" id="cd09294">
    <property type="entry name" value="SmpB"/>
    <property type="match status" value="1"/>
</dbReference>
<feature type="region of interest" description="Disordered" evidence="4">
    <location>
        <begin position="1"/>
        <end position="21"/>
    </location>
</feature>
<sequence length="173" mass="19864">MSNAAKGAKKKNKKGAAVDPREVKTVVARNKRARYDYHIDATYEAGLALTGTEVKSLRAGRASLVDGWVNVDRGEVWLENVHIPEYTEGTWTNHAPRRRRKLLLHRDQITKLASQSREKGHTVVPLELYFRDGRAKVEIALARGKQEFDKRQALREKQDLREAQRAMSLRQHR</sequence>
<accession>A0A9D2EFM7</accession>
<dbReference type="InterPro" id="IPR023620">
    <property type="entry name" value="SmpB"/>
</dbReference>
<reference evidence="5" key="2">
    <citation type="submission" date="2021-04" db="EMBL/GenBank/DDBJ databases">
        <authorList>
            <person name="Gilroy R."/>
        </authorList>
    </citation>
    <scope>NUCLEOTIDE SEQUENCE</scope>
    <source>
        <strain evidence="5">ChiGjej4B4-7305</strain>
    </source>
</reference>
<gene>
    <name evidence="3 5" type="primary">smpB</name>
    <name evidence="5" type="ORF">H9815_10685</name>
</gene>
<dbReference type="Proteomes" id="UP000824037">
    <property type="component" value="Unassembled WGS sequence"/>
</dbReference>
<evidence type="ECO:0000256" key="3">
    <source>
        <dbReference type="HAMAP-Rule" id="MF_00023"/>
    </source>
</evidence>